<accession>A0AAD8KBL6</accession>
<evidence type="ECO:0000256" key="1">
    <source>
        <dbReference type="ARBA" id="ARBA00001974"/>
    </source>
</evidence>
<evidence type="ECO:0000256" key="4">
    <source>
        <dbReference type="ARBA" id="ARBA00022729"/>
    </source>
</evidence>
<keyword evidence="5" id="KW-0274">FAD</keyword>
<evidence type="ECO:0000256" key="7">
    <source>
        <dbReference type="SAM" id="SignalP"/>
    </source>
</evidence>
<dbReference type="Proteomes" id="UP001229421">
    <property type="component" value="Unassembled WGS sequence"/>
</dbReference>
<evidence type="ECO:0000256" key="6">
    <source>
        <dbReference type="ARBA" id="ARBA00023180"/>
    </source>
</evidence>
<dbReference type="PANTHER" id="PTHR32448">
    <property type="entry name" value="OS08G0158400 PROTEIN"/>
    <property type="match status" value="1"/>
</dbReference>
<dbReference type="Gene3D" id="3.30.43.10">
    <property type="entry name" value="Uridine Diphospho-n-acetylenolpyruvylglucosamine Reductase, domain 2"/>
    <property type="match status" value="1"/>
</dbReference>
<dbReference type="InterPro" id="IPR012951">
    <property type="entry name" value="BBE"/>
</dbReference>
<evidence type="ECO:0000256" key="5">
    <source>
        <dbReference type="ARBA" id="ARBA00022827"/>
    </source>
</evidence>
<keyword evidence="6" id="KW-0325">Glycoprotein</keyword>
<evidence type="ECO:0000313" key="10">
    <source>
        <dbReference type="Proteomes" id="UP001229421"/>
    </source>
</evidence>
<dbReference type="Pfam" id="PF01565">
    <property type="entry name" value="FAD_binding_4"/>
    <property type="match status" value="1"/>
</dbReference>
<dbReference type="AlphaFoldDB" id="A0AAD8KBL6"/>
<keyword evidence="3" id="KW-0285">Flavoprotein</keyword>
<dbReference type="PROSITE" id="PS51387">
    <property type="entry name" value="FAD_PCMH"/>
    <property type="match status" value="1"/>
</dbReference>
<evidence type="ECO:0000256" key="3">
    <source>
        <dbReference type="ARBA" id="ARBA00022630"/>
    </source>
</evidence>
<dbReference type="InterPro" id="IPR006094">
    <property type="entry name" value="Oxid_FAD_bind_N"/>
</dbReference>
<feature type="signal peptide" evidence="7">
    <location>
        <begin position="1"/>
        <end position="27"/>
    </location>
</feature>
<dbReference type="GO" id="GO:0071949">
    <property type="term" value="F:FAD binding"/>
    <property type="evidence" value="ECO:0007669"/>
    <property type="project" value="InterPro"/>
</dbReference>
<comment type="cofactor">
    <cofactor evidence="1">
        <name>FAD</name>
        <dbReference type="ChEBI" id="CHEBI:57692"/>
    </cofactor>
</comment>
<dbReference type="InterPro" id="IPR016169">
    <property type="entry name" value="FAD-bd_PCMH_sub2"/>
</dbReference>
<organism evidence="9 10">
    <name type="scientific">Tagetes erecta</name>
    <name type="common">African marigold</name>
    <dbReference type="NCBI Taxonomy" id="13708"/>
    <lineage>
        <taxon>Eukaryota</taxon>
        <taxon>Viridiplantae</taxon>
        <taxon>Streptophyta</taxon>
        <taxon>Embryophyta</taxon>
        <taxon>Tracheophyta</taxon>
        <taxon>Spermatophyta</taxon>
        <taxon>Magnoliopsida</taxon>
        <taxon>eudicotyledons</taxon>
        <taxon>Gunneridae</taxon>
        <taxon>Pentapetalae</taxon>
        <taxon>asterids</taxon>
        <taxon>campanulids</taxon>
        <taxon>Asterales</taxon>
        <taxon>Asteraceae</taxon>
        <taxon>Asteroideae</taxon>
        <taxon>Heliantheae alliance</taxon>
        <taxon>Tageteae</taxon>
        <taxon>Tagetes</taxon>
    </lineage>
</organism>
<evidence type="ECO:0000259" key="8">
    <source>
        <dbReference type="PROSITE" id="PS51387"/>
    </source>
</evidence>
<keyword evidence="10" id="KW-1185">Reference proteome</keyword>
<dbReference type="SUPFAM" id="SSF56176">
    <property type="entry name" value="FAD-binding/transporter-associated domain-like"/>
    <property type="match status" value="1"/>
</dbReference>
<dbReference type="InterPro" id="IPR036318">
    <property type="entry name" value="FAD-bd_PCMH-like_sf"/>
</dbReference>
<sequence>MQDKNQMTSTTFVLILLLLSLTSISFSYQVQEAFHKCLANIQTPNTYFNRNHTDFIPILASTAINLRFTTFETPKPQVIFTPLNEAHVQVAVVCAKKLRIHLRFRSGGHDYEGASYTSKMNDSFVVIDLSKMRGVNVDTTDNSVSVEAGATLGELYYRVQEKGATLGVAAGMYTSLGVGGHITGGGYGSMMRKYGLAADNAFDARIVNSKGEILDRAAMGEDVFWAIRGGGGGSYGVLVSWKLRLVPVPNVATIFYVEKTLEQDATKVLYKWQQVAPMLDEDLFLRVFIRVSNVSGSTNKTIITTYHGHFLGEVDRLMEIMNTDFPELGLQRQDCFAMSWLKWVMVISGYPSFTPPSVLLGGKPTYMNYFKRKSDFVKQVIPETELEGIWKIMLDGESSPFMIWNPYGGMMSRLPEESTPFPHRNVLFMIEYVATWLVNEKRSMNQHLYGIHKLYRYMTQFVSMWPRQAYANHRDFDVGMNDGNGSYEQASVWGRRYFKGNFERLVQIKSWFDPDNFFRHEQSIPIFSK</sequence>
<protein>
    <recommendedName>
        <fullName evidence="8">FAD-binding PCMH-type domain-containing protein</fullName>
    </recommendedName>
</protein>
<proteinExistence type="inferred from homology"/>
<dbReference type="Pfam" id="PF08031">
    <property type="entry name" value="BBE"/>
    <property type="match status" value="1"/>
</dbReference>
<evidence type="ECO:0000313" key="9">
    <source>
        <dbReference type="EMBL" id="KAK1418613.1"/>
    </source>
</evidence>
<name>A0AAD8KBL6_TARER</name>
<evidence type="ECO:0000256" key="2">
    <source>
        <dbReference type="ARBA" id="ARBA00005466"/>
    </source>
</evidence>
<feature type="domain" description="FAD-binding PCMH-type" evidence="8">
    <location>
        <begin position="72"/>
        <end position="248"/>
    </location>
</feature>
<dbReference type="InterPro" id="IPR016166">
    <property type="entry name" value="FAD-bd_PCMH"/>
</dbReference>
<reference evidence="9" key="1">
    <citation type="journal article" date="2023" name="bioRxiv">
        <title>Improved chromosome-level genome assembly for marigold (Tagetes erecta).</title>
        <authorList>
            <person name="Jiang F."/>
            <person name="Yuan L."/>
            <person name="Wang S."/>
            <person name="Wang H."/>
            <person name="Xu D."/>
            <person name="Wang A."/>
            <person name="Fan W."/>
        </authorList>
    </citation>
    <scope>NUCLEOTIDE SEQUENCE</scope>
    <source>
        <strain evidence="9">WSJ</strain>
        <tissue evidence="9">Leaf</tissue>
    </source>
</reference>
<dbReference type="EMBL" id="JAUHHV010000007">
    <property type="protein sequence ID" value="KAK1418613.1"/>
    <property type="molecule type" value="Genomic_DNA"/>
</dbReference>
<gene>
    <name evidence="9" type="ORF">QVD17_27758</name>
</gene>
<keyword evidence="4 7" id="KW-0732">Signal</keyword>
<dbReference type="InterPro" id="IPR016167">
    <property type="entry name" value="FAD-bd_PCMH_sub1"/>
</dbReference>
<dbReference type="GO" id="GO:0016491">
    <property type="term" value="F:oxidoreductase activity"/>
    <property type="evidence" value="ECO:0007669"/>
    <property type="project" value="InterPro"/>
</dbReference>
<comment type="similarity">
    <text evidence="2">Belongs to the oxygen-dependent FAD-linked oxidoreductase family.</text>
</comment>
<comment type="caution">
    <text evidence="9">The sequence shown here is derived from an EMBL/GenBank/DDBJ whole genome shotgun (WGS) entry which is preliminary data.</text>
</comment>
<feature type="chain" id="PRO_5041964800" description="FAD-binding PCMH-type domain-containing protein" evidence="7">
    <location>
        <begin position="28"/>
        <end position="529"/>
    </location>
</feature>
<dbReference type="Gene3D" id="3.30.465.10">
    <property type="match status" value="1"/>
</dbReference>
<dbReference type="Gene3D" id="3.40.462.20">
    <property type="match status" value="1"/>
</dbReference>